<dbReference type="EMBL" id="CP053452">
    <property type="protein sequence ID" value="QJW93722.1"/>
    <property type="molecule type" value="Genomic_DNA"/>
</dbReference>
<dbReference type="KEGG" id="ftj:FTUN_1233"/>
<protein>
    <recommendedName>
        <fullName evidence="1">PIN domain-containing protein</fullName>
    </recommendedName>
</protein>
<dbReference type="AlphaFoldDB" id="A0A6M5YL41"/>
<feature type="domain" description="PIN" evidence="1">
    <location>
        <begin position="11"/>
        <end position="96"/>
    </location>
</feature>
<dbReference type="Proteomes" id="UP000503447">
    <property type="component" value="Chromosome"/>
</dbReference>
<gene>
    <name evidence="2" type="ORF">FTUN_1233</name>
</gene>
<dbReference type="InterPro" id="IPR002716">
    <property type="entry name" value="PIN_dom"/>
</dbReference>
<keyword evidence="3" id="KW-1185">Reference proteome</keyword>
<dbReference type="InterPro" id="IPR029060">
    <property type="entry name" value="PIN-like_dom_sf"/>
</dbReference>
<evidence type="ECO:0000313" key="2">
    <source>
        <dbReference type="EMBL" id="QJW93722.1"/>
    </source>
</evidence>
<proteinExistence type="predicted"/>
<reference evidence="3" key="1">
    <citation type="submission" date="2020-05" db="EMBL/GenBank/DDBJ databases">
        <title>Frigoriglobus tundricola gen. nov., sp. nov., a psychrotolerant cellulolytic planctomycete of the family Gemmataceae with two divergent copies of 16S rRNA gene.</title>
        <authorList>
            <person name="Kulichevskaya I.S."/>
            <person name="Ivanova A.A."/>
            <person name="Naumoff D.G."/>
            <person name="Beletsky A.V."/>
            <person name="Rijpstra W.I.C."/>
            <person name="Sinninghe Damste J.S."/>
            <person name="Mardanov A.V."/>
            <person name="Ravin N.V."/>
            <person name="Dedysh S.N."/>
        </authorList>
    </citation>
    <scope>NUCLEOTIDE SEQUENCE [LARGE SCALE GENOMIC DNA]</scope>
    <source>
        <strain evidence="3">PL17</strain>
    </source>
</reference>
<dbReference type="Pfam" id="PF01850">
    <property type="entry name" value="PIN"/>
    <property type="match status" value="1"/>
</dbReference>
<dbReference type="Gene3D" id="3.40.50.1010">
    <property type="entry name" value="5'-nuclease"/>
    <property type="match status" value="1"/>
</dbReference>
<evidence type="ECO:0000259" key="1">
    <source>
        <dbReference type="Pfam" id="PF01850"/>
    </source>
</evidence>
<sequence length="106" mass="11820">MENWLVKNPCAIVSSDLVRMECLVLPVRNNDTARITEIETFFRSRVAEIRPLTRAVFDRATLIRARTKINTPDALNLAAAVEAGGDVFLTSDQQLQTFTGITVEVI</sequence>
<name>A0A6M5YL41_9BACT</name>
<dbReference type="SUPFAM" id="SSF88723">
    <property type="entry name" value="PIN domain-like"/>
    <property type="match status" value="1"/>
</dbReference>
<accession>A0A6M5YL41</accession>
<organism evidence="2 3">
    <name type="scientific">Frigoriglobus tundricola</name>
    <dbReference type="NCBI Taxonomy" id="2774151"/>
    <lineage>
        <taxon>Bacteria</taxon>
        <taxon>Pseudomonadati</taxon>
        <taxon>Planctomycetota</taxon>
        <taxon>Planctomycetia</taxon>
        <taxon>Gemmatales</taxon>
        <taxon>Gemmataceae</taxon>
        <taxon>Frigoriglobus</taxon>
    </lineage>
</organism>
<evidence type="ECO:0000313" key="3">
    <source>
        <dbReference type="Proteomes" id="UP000503447"/>
    </source>
</evidence>